<dbReference type="InterPro" id="IPR000086">
    <property type="entry name" value="NUDIX_hydrolase_dom"/>
</dbReference>
<sequence length="281" mass="31446">MSKPRASIYKRYIPAVTPPLEFSGSAYWLIFHSGRLLVTENAGITGIPFIPALEQISMTPLRTLYLGTFEGIACFAAQVQAETPEPEGMAFRPLRSLYESLDEDLFHLAGKGIQMLAWDETHQFCGRCGTATELVQTEHSRSCPACGLVSYPRIAPAVITAILKDNRILLAHSPHFVNNMYGLIAGFVEPGETLEDCVQRETMEEVGIKVKNIRYFASQQWPFPHSLMVGFLAEYESGEITVDGEELDHADWFELDRLPVIPSPVSIARKLIDWVVENRTN</sequence>
<gene>
    <name evidence="11" type="ORF">PRIO_6571</name>
</gene>
<evidence type="ECO:0000256" key="3">
    <source>
        <dbReference type="ARBA" id="ARBA00009595"/>
    </source>
</evidence>
<organism evidence="11 12">
    <name type="scientific">Paenibacillus riograndensis SBR5</name>
    <dbReference type="NCBI Taxonomy" id="1073571"/>
    <lineage>
        <taxon>Bacteria</taxon>
        <taxon>Bacillati</taxon>
        <taxon>Bacillota</taxon>
        <taxon>Bacilli</taxon>
        <taxon>Bacillales</taxon>
        <taxon>Paenibacillaceae</taxon>
        <taxon>Paenibacillus</taxon>
        <taxon>Paenibacillus sonchi group</taxon>
    </lineage>
</organism>
<dbReference type="Gene3D" id="3.90.79.20">
    <property type="match status" value="1"/>
</dbReference>
<dbReference type="InterPro" id="IPR020084">
    <property type="entry name" value="NUDIX_hydrolase_CS"/>
</dbReference>
<dbReference type="InterPro" id="IPR049734">
    <property type="entry name" value="NudC-like_C"/>
</dbReference>
<dbReference type="GO" id="GO:0005829">
    <property type="term" value="C:cytosol"/>
    <property type="evidence" value="ECO:0007669"/>
    <property type="project" value="TreeGrafter"/>
</dbReference>
<evidence type="ECO:0000259" key="10">
    <source>
        <dbReference type="PROSITE" id="PS51462"/>
    </source>
</evidence>
<proteinExistence type="inferred from homology"/>
<dbReference type="GO" id="GO:0035529">
    <property type="term" value="F:NADH pyrophosphatase activity"/>
    <property type="evidence" value="ECO:0007669"/>
    <property type="project" value="TreeGrafter"/>
</dbReference>
<evidence type="ECO:0000313" key="12">
    <source>
        <dbReference type="Proteomes" id="UP000033163"/>
    </source>
</evidence>
<keyword evidence="7" id="KW-0460">Magnesium</keyword>
<evidence type="ECO:0000256" key="1">
    <source>
        <dbReference type="ARBA" id="ARBA00001946"/>
    </source>
</evidence>
<dbReference type="PATRIC" id="fig|1073571.4.peg.7028"/>
<dbReference type="InterPro" id="IPR015375">
    <property type="entry name" value="NADH_PPase-like_N"/>
</dbReference>
<dbReference type="GO" id="GO:0110153">
    <property type="term" value="F:RNA NAD-cap (NMN-forming) hydrolase activity"/>
    <property type="evidence" value="ECO:0007669"/>
    <property type="project" value="RHEA"/>
</dbReference>
<dbReference type="GO" id="GO:0006742">
    <property type="term" value="P:NADP+ catabolic process"/>
    <property type="evidence" value="ECO:0007669"/>
    <property type="project" value="TreeGrafter"/>
</dbReference>
<dbReference type="GO" id="GO:0046872">
    <property type="term" value="F:metal ion binding"/>
    <property type="evidence" value="ECO:0007669"/>
    <property type="project" value="UniProtKB-KW"/>
</dbReference>
<evidence type="ECO:0000256" key="7">
    <source>
        <dbReference type="ARBA" id="ARBA00022842"/>
    </source>
</evidence>
<dbReference type="InterPro" id="IPR015797">
    <property type="entry name" value="NUDIX_hydrolase-like_dom_sf"/>
</dbReference>
<evidence type="ECO:0000313" key="11">
    <source>
        <dbReference type="EMBL" id="CQR58918.1"/>
    </source>
</evidence>
<evidence type="ECO:0000256" key="9">
    <source>
        <dbReference type="ARBA" id="ARBA00023679"/>
    </source>
</evidence>
<evidence type="ECO:0000256" key="4">
    <source>
        <dbReference type="ARBA" id="ARBA00012381"/>
    </source>
</evidence>
<dbReference type="RefSeq" id="WP_039785549.1">
    <property type="nucleotide sequence ID" value="NZ_AGBD01000096.1"/>
</dbReference>
<dbReference type="PANTHER" id="PTHR42904">
    <property type="entry name" value="NUDIX HYDROLASE, NUDC SUBFAMILY"/>
    <property type="match status" value="1"/>
</dbReference>
<evidence type="ECO:0000256" key="5">
    <source>
        <dbReference type="ARBA" id="ARBA00022723"/>
    </source>
</evidence>
<keyword evidence="5" id="KW-0479">Metal-binding</keyword>
<keyword evidence="8" id="KW-0520">NAD</keyword>
<comment type="cofactor">
    <cofactor evidence="1">
        <name>Mg(2+)</name>
        <dbReference type="ChEBI" id="CHEBI:18420"/>
    </cofactor>
</comment>
<dbReference type="InterPro" id="IPR015376">
    <property type="entry name" value="Znr_NADH_PPase"/>
</dbReference>
<dbReference type="Pfam" id="PF09297">
    <property type="entry name" value="Zn_ribbon_NUD"/>
    <property type="match status" value="1"/>
</dbReference>
<keyword evidence="6 11" id="KW-0378">Hydrolase</keyword>
<dbReference type="CDD" id="cd03429">
    <property type="entry name" value="NUDIX_NADH_pyrophosphatase_Nudt13"/>
    <property type="match status" value="1"/>
</dbReference>
<comment type="cofactor">
    <cofactor evidence="2">
        <name>Zn(2+)</name>
        <dbReference type="ChEBI" id="CHEBI:29105"/>
    </cofactor>
</comment>
<feature type="domain" description="Nudix hydrolase" evidence="10">
    <location>
        <begin position="152"/>
        <end position="277"/>
    </location>
</feature>
<reference evidence="12" key="1">
    <citation type="submission" date="2015-03" db="EMBL/GenBank/DDBJ databases">
        <authorList>
            <person name="Wibberg D."/>
        </authorList>
    </citation>
    <scope>NUCLEOTIDE SEQUENCE [LARGE SCALE GENOMIC DNA]</scope>
</reference>
<name>A0A0E3WJJ9_9BACL</name>
<dbReference type="PROSITE" id="PS00893">
    <property type="entry name" value="NUDIX_BOX"/>
    <property type="match status" value="1"/>
</dbReference>
<comment type="similarity">
    <text evidence="3">Belongs to the Nudix hydrolase family. NudC subfamily.</text>
</comment>
<dbReference type="EC" id="3.6.1.22" evidence="4"/>
<dbReference type="EMBL" id="LN831776">
    <property type="protein sequence ID" value="CQR58918.1"/>
    <property type="molecule type" value="Genomic_DNA"/>
</dbReference>
<dbReference type="Pfam" id="PF09296">
    <property type="entry name" value="NUDIX-like"/>
    <property type="match status" value="1"/>
</dbReference>
<dbReference type="KEGG" id="pri:PRIO_6571"/>
<accession>A0A0E3WJJ9</accession>
<dbReference type="GO" id="GO:0019677">
    <property type="term" value="P:NAD+ catabolic process"/>
    <property type="evidence" value="ECO:0007669"/>
    <property type="project" value="TreeGrafter"/>
</dbReference>
<dbReference type="SUPFAM" id="SSF55811">
    <property type="entry name" value="Nudix"/>
    <property type="match status" value="2"/>
</dbReference>
<evidence type="ECO:0000256" key="6">
    <source>
        <dbReference type="ARBA" id="ARBA00022801"/>
    </source>
</evidence>
<dbReference type="PROSITE" id="PS51462">
    <property type="entry name" value="NUDIX"/>
    <property type="match status" value="1"/>
</dbReference>
<dbReference type="NCBIfam" id="NF001299">
    <property type="entry name" value="PRK00241.1"/>
    <property type="match status" value="1"/>
</dbReference>
<protein>
    <recommendedName>
        <fullName evidence="4">NAD(+) diphosphatase</fullName>
        <ecNumber evidence="4">3.6.1.22</ecNumber>
    </recommendedName>
</protein>
<dbReference type="InterPro" id="IPR050241">
    <property type="entry name" value="NAD-cap_RNA_hydrolase_NudC"/>
</dbReference>
<dbReference type="Gene3D" id="3.90.79.10">
    <property type="entry name" value="Nucleoside Triphosphate Pyrophosphohydrolase"/>
    <property type="match status" value="1"/>
</dbReference>
<comment type="catalytic activity">
    <reaction evidence="9">
        <text>a 5'-end NAD(+)-phospho-ribonucleoside in mRNA + H2O = a 5'-end phospho-adenosine-phospho-ribonucleoside in mRNA + beta-nicotinamide D-ribonucleotide + 2 H(+)</text>
        <dbReference type="Rhea" id="RHEA:60876"/>
        <dbReference type="Rhea" id="RHEA-COMP:15698"/>
        <dbReference type="Rhea" id="RHEA-COMP:15719"/>
        <dbReference type="ChEBI" id="CHEBI:14649"/>
        <dbReference type="ChEBI" id="CHEBI:15377"/>
        <dbReference type="ChEBI" id="CHEBI:15378"/>
        <dbReference type="ChEBI" id="CHEBI:144029"/>
        <dbReference type="ChEBI" id="CHEBI:144051"/>
    </reaction>
    <physiologicalReaction direction="left-to-right" evidence="9">
        <dbReference type="Rhea" id="RHEA:60877"/>
    </physiologicalReaction>
</comment>
<dbReference type="STRING" id="483937.AMQ84_30915"/>
<evidence type="ECO:0000256" key="2">
    <source>
        <dbReference type="ARBA" id="ARBA00001947"/>
    </source>
</evidence>
<dbReference type="HOGENOM" id="CLU_037162_0_1_9"/>
<evidence type="ECO:0000256" key="8">
    <source>
        <dbReference type="ARBA" id="ARBA00023027"/>
    </source>
</evidence>
<dbReference type="PANTHER" id="PTHR42904:SF6">
    <property type="entry name" value="NAD-CAPPED RNA HYDROLASE NUDT12"/>
    <property type="match status" value="1"/>
</dbReference>
<dbReference type="AlphaFoldDB" id="A0A0E3WJJ9"/>
<dbReference type="Pfam" id="PF00293">
    <property type="entry name" value="NUDIX"/>
    <property type="match status" value="1"/>
</dbReference>
<dbReference type="Proteomes" id="UP000033163">
    <property type="component" value="Chromosome I"/>
</dbReference>